<evidence type="ECO:0000259" key="1">
    <source>
        <dbReference type="Pfam" id="PF14261"/>
    </source>
</evidence>
<sequence>MMKESVIYQDILEKEERKGELKLVMMQLNSRFPRLEERLINRIQTFSLRELEELAIFLLDFQDVSDLDAWLGYPEES</sequence>
<keyword evidence="3" id="KW-1185">Reference proteome</keyword>
<dbReference type="AlphaFoldDB" id="A0AAW9QT14"/>
<proteinExistence type="predicted"/>
<dbReference type="InterPro" id="IPR025587">
    <property type="entry name" value="DUF4351"/>
</dbReference>
<evidence type="ECO:0000313" key="2">
    <source>
        <dbReference type="EMBL" id="MEG3437122.1"/>
    </source>
</evidence>
<organism evidence="2 3">
    <name type="scientific">Pannus brasiliensis CCIBt3594</name>
    <dbReference type="NCBI Taxonomy" id="1427578"/>
    <lineage>
        <taxon>Bacteria</taxon>
        <taxon>Bacillati</taxon>
        <taxon>Cyanobacteriota</taxon>
        <taxon>Cyanophyceae</taxon>
        <taxon>Oscillatoriophycideae</taxon>
        <taxon>Chroococcales</taxon>
        <taxon>Microcystaceae</taxon>
        <taxon>Pannus</taxon>
    </lineage>
</organism>
<dbReference type="Pfam" id="PF14261">
    <property type="entry name" value="DUF4351"/>
    <property type="match status" value="1"/>
</dbReference>
<dbReference type="EMBL" id="JBAFSM010000012">
    <property type="protein sequence ID" value="MEG3437122.1"/>
    <property type="molecule type" value="Genomic_DNA"/>
</dbReference>
<accession>A0AAW9QT14</accession>
<reference evidence="2 3" key="1">
    <citation type="submission" date="2024-01" db="EMBL/GenBank/DDBJ databases">
        <title>Genomic insights into the taxonomy and metabolism of the cyanobacterium Pannus brasiliensis CCIBt3594.</title>
        <authorList>
            <person name="Machado M."/>
            <person name="Botero N.B."/>
            <person name="Andreote A.P.D."/>
            <person name="Feitosa A.M.T."/>
            <person name="Popin R."/>
            <person name="Sivonen K."/>
            <person name="Fiore M.F."/>
        </authorList>
    </citation>
    <scope>NUCLEOTIDE SEQUENCE [LARGE SCALE GENOMIC DNA]</scope>
    <source>
        <strain evidence="2 3">CCIBt3594</strain>
    </source>
</reference>
<protein>
    <submittedName>
        <fullName evidence="2">DUF4351 domain-containing protein</fullName>
    </submittedName>
</protein>
<name>A0AAW9QT14_9CHRO</name>
<gene>
    <name evidence="2" type="ORF">V0288_08330</name>
</gene>
<evidence type="ECO:0000313" key="3">
    <source>
        <dbReference type="Proteomes" id="UP001328733"/>
    </source>
</evidence>
<dbReference type="RefSeq" id="WP_332864601.1">
    <property type="nucleotide sequence ID" value="NZ_JBAFSM010000012.1"/>
</dbReference>
<feature type="domain" description="DUF4351" evidence="1">
    <location>
        <begin position="15"/>
        <end position="71"/>
    </location>
</feature>
<comment type="caution">
    <text evidence="2">The sequence shown here is derived from an EMBL/GenBank/DDBJ whole genome shotgun (WGS) entry which is preliminary data.</text>
</comment>
<dbReference type="Proteomes" id="UP001328733">
    <property type="component" value="Unassembled WGS sequence"/>
</dbReference>